<comment type="catalytic activity">
    <reaction evidence="11">
        <text>6-carboxyhexanoyl-[ACP] + L-alanine + H(+) = (8S)-8-amino-7-oxononanoate + holo-[ACP] + CO2</text>
        <dbReference type="Rhea" id="RHEA:42288"/>
        <dbReference type="Rhea" id="RHEA-COMP:9685"/>
        <dbReference type="Rhea" id="RHEA-COMP:9955"/>
        <dbReference type="ChEBI" id="CHEBI:15378"/>
        <dbReference type="ChEBI" id="CHEBI:16526"/>
        <dbReference type="ChEBI" id="CHEBI:57972"/>
        <dbReference type="ChEBI" id="CHEBI:64479"/>
        <dbReference type="ChEBI" id="CHEBI:78846"/>
        <dbReference type="ChEBI" id="CHEBI:149468"/>
        <dbReference type="EC" id="2.3.1.47"/>
    </reaction>
</comment>
<evidence type="ECO:0000256" key="1">
    <source>
        <dbReference type="ARBA" id="ARBA00001933"/>
    </source>
</evidence>
<evidence type="ECO:0000256" key="11">
    <source>
        <dbReference type="ARBA" id="ARBA00047715"/>
    </source>
</evidence>
<accession>B1X3W9</accession>
<dbReference type="InterPro" id="IPR015421">
    <property type="entry name" value="PyrdxlP-dep_Trfase_major"/>
</dbReference>
<protein>
    <recommendedName>
        <fullName evidence="5">8-amino-7-oxononanoate synthase</fullName>
        <ecNumber evidence="5">2.3.1.47</ecNumber>
    </recommendedName>
    <alternativeName>
        <fullName evidence="9">7-keto-8-amino-pelargonic acid synthase</fullName>
    </alternativeName>
    <alternativeName>
        <fullName evidence="10">8-amino-7-ketopelargonate synthase</fullName>
    </alternativeName>
</protein>
<comment type="similarity">
    <text evidence="3">Belongs to the class-II pyridoxal-phosphate-dependent aminotransferase family. BioF subfamily.</text>
</comment>
<dbReference type="PANTHER" id="PTHR13693:SF100">
    <property type="entry name" value="8-AMINO-7-OXONONANOATE SYNTHASE"/>
    <property type="match status" value="1"/>
</dbReference>
<evidence type="ECO:0000256" key="9">
    <source>
        <dbReference type="ARBA" id="ARBA00032610"/>
    </source>
</evidence>
<evidence type="ECO:0000256" key="6">
    <source>
        <dbReference type="ARBA" id="ARBA00022679"/>
    </source>
</evidence>
<dbReference type="InterPro" id="IPR015422">
    <property type="entry name" value="PyrdxlP-dep_Trfase_small"/>
</dbReference>
<dbReference type="Gene3D" id="3.40.640.10">
    <property type="entry name" value="Type I PLP-dependent aspartate aminotransferase-like (Major domain)"/>
    <property type="match status" value="1"/>
</dbReference>
<keyword evidence="8 12" id="KW-0663">Pyridoxal phosphate</keyword>
<keyword evidence="14" id="KW-0934">Plastid</keyword>
<dbReference type="Gene3D" id="3.90.1150.10">
    <property type="entry name" value="Aspartate Aminotransferase, domain 1"/>
    <property type="match status" value="1"/>
</dbReference>
<comment type="cofactor">
    <cofactor evidence="1 12">
        <name>pyridoxal 5'-phosphate</name>
        <dbReference type="ChEBI" id="CHEBI:597326"/>
    </cofactor>
</comment>
<geneLocation type="organellar chromatophore" evidence="14"/>
<evidence type="ECO:0000256" key="12">
    <source>
        <dbReference type="RuleBase" id="RU003693"/>
    </source>
</evidence>
<dbReference type="InterPro" id="IPR001917">
    <property type="entry name" value="Aminotrans_II_pyridoxalP_BS"/>
</dbReference>
<comment type="pathway">
    <text evidence="2">Cofactor biosynthesis; biotin biosynthesis.</text>
</comment>
<evidence type="ECO:0000256" key="10">
    <source>
        <dbReference type="ARBA" id="ARBA00033381"/>
    </source>
</evidence>
<dbReference type="InterPro" id="IPR050087">
    <property type="entry name" value="AON_synthase_class-II"/>
</dbReference>
<sequence>MENFTKTNSSCEANSCQEFASQEELSRKLTLIPKYRRRKLYGFDNNDGTMISRSSNSKKLLDLASNDYLNLSRHKKVEAAASIAIQRHGVGASASRLISGTRSAHLELESALSYWLEREHVLLFPSGFQANLAGVQALANRHTLVIADRLVHHSLLAGIRYSGAQLKRFVHNNLEDLERQLKTARKESSSQPILVISESLFSMEGTSPDLLKLTSLCKENKAKVMIDEAHALGVLGLGGRGLAYNIQNVDLISGTLSKAFGSSGGFIATNHLIGNWLLQTSGAFRYSTALAPALTAAALASLALIQEHPYWGEDLCNRSSYWRRQLEKAGWPCPLGIGPIIPVMLNANCISSELDKKLEMTGLVSALIRPPTIPHGQERLRLILRRGIPTNTLSHLLKALVTFGIK</sequence>
<dbReference type="AlphaFoldDB" id="B1X3W9"/>
<dbReference type="EC" id="2.3.1.47" evidence="5"/>
<name>B1X3W9_PAUCH</name>
<dbReference type="Pfam" id="PF00155">
    <property type="entry name" value="Aminotran_1_2"/>
    <property type="match status" value="1"/>
</dbReference>
<reference evidence="14" key="1">
    <citation type="submission" date="2007-08" db="EMBL/GenBank/DDBJ databases">
        <authorList>
            <person name="Gloeckner G."/>
            <person name="Nowack E."/>
            <person name="Melkonian M."/>
        </authorList>
    </citation>
    <scope>NUCLEOTIDE SEQUENCE</scope>
</reference>
<dbReference type="InterPro" id="IPR015424">
    <property type="entry name" value="PyrdxlP-dep_Trfase"/>
</dbReference>
<evidence type="ECO:0000256" key="7">
    <source>
        <dbReference type="ARBA" id="ARBA00022756"/>
    </source>
</evidence>
<evidence type="ECO:0000256" key="4">
    <source>
        <dbReference type="ARBA" id="ARBA00011738"/>
    </source>
</evidence>
<evidence type="ECO:0000256" key="2">
    <source>
        <dbReference type="ARBA" id="ARBA00004746"/>
    </source>
</evidence>
<keyword evidence="7" id="KW-0093">Biotin biosynthesis</keyword>
<evidence type="ECO:0000256" key="3">
    <source>
        <dbReference type="ARBA" id="ARBA00010008"/>
    </source>
</evidence>
<dbReference type="SUPFAM" id="SSF53383">
    <property type="entry name" value="PLP-dependent transferases"/>
    <property type="match status" value="1"/>
</dbReference>
<evidence type="ECO:0000256" key="5">
    <source>
        <dbReference type="ARBA" id="ARBA00013187"/>
    </source>
</evidence>
<feature type="domain" description="Aminotransferase class I/classII large" evidence="13">
    <location>
        <begin position="59"/>
        <end position="400"/>
    </location>
</feature>
<reference evidence="14" key="2">
    <citation type="journal article" date="2008" name="Curr. Biol.">
        <title>Chromatophore genome sequence of Paulinella sheds light on acquisition of photosynthesis by eukaryotes.</title>
        <authorList>
            <person name="Nowack E.C.M."/>
            <person name="Melkonian M."/>
            <person name="Gloeckner G."/>
        </authorList>
    </citation>
    <scope>NUCLEOTIDE SEQUENCE [LARGE SCALE GENOMIC DNA]</scope>
</reference>
<gene>
    <name evidence="14" type="primary">bioF</name>
    <name evidence="14" type="ordered locus">PCC_0188</name>
</gene>
<evidence type="ECO:0000256" key="8">
    <source>
        <dbReference type="ARBA" id="ARBA00022898"/>
    </source>
</evidence>
<dbReference type="GO" id="GO:0009102">
    <property type="term" value="P:biotin biosynthetic process"/>
    <property type="evidence" value="ECO:0007669"/>
    <property type="project" value="UniProtKB-KW"/>
</dbReference>
<proteinExistence type="inferred from homology"/>
<dbReference type="InterPro" id="IPR004839">
    <property type="entry name" value="Aminotransferase_I/II_large"/>
</dbReference>
<evidence type="ECO:0000313" key="14">
    <source>
        <dbReference type="EMBL" id="ACB42638.1"/>
    </source>
</evidence>
<comment type="subunit">
    <text evidence="4">Homodimer.</text>
</comment>
<dbReference type="PANTHER" id="PTHR13693">
    <property type="entry name" value="CLASS II AMINOTRANSFERASE/8-AMINO-7-OXONONANOATE SYNTHASE"/>
    <property type="match status" value="1"/>
</dbReference>
<dbReference type="GeneID" id="6481606"/>
<organism evidence="14">
    <name type="scientific">Paulinella chromatophora</name>
    <dbReference type="NCBI Taxonomy" id="39717"/>
    <lineage>
        <taxon>Eukaryota</taxon>
        <taxon>Sar</taxon>
        <taxon>Rhizaria</taxon>
        <taxon>Cercozoa</taxon>
        <taxon>Imbricatea</taxon>
        <taxon>Silicofilosea</taxon>
        <taxon>Euglyphida</taxon>
        <taxon>Paulinellidae</taxon>
        <taxon>Paulinella</taxon>
    </lineage>
</organism>
<dbReference type="PROSITE" id="PS00599">
    <property type="entry name" value="AA_TRANSFER_CLASS_2"/>
    <property type="match status" value="1"/>
</dbReference>
<dbReference type="GO" id="GO:0008710">
    <property type="term" value="F:8-amino-7-oxononanoate synthase activity"/>
    <property type="evidence" value="ECO:0007669"/>
    <property type="project" value="UniProtKB-EC"/>
</dbReference>
<dbReference type="RefSeq" id="YP_002048848.1">
    <property type="nucleotide sequence ID" value="NC_011087.1"/>
</dbReference>
<keyword evidence="6" id="KW-0808">Transferase</keyword>
<dbReference type="GO" id="GO:0030170">
    <property type="term" value="F:pyridoxal phosphate binding"/>
    <property type="evidence" value="ECO:0007669"/>
    <property type="project" value="InterPro"/>
</dbReference>
<evidence type="ECO:0000259" key="13">
    <source>
        <dbReference type="Pfam" id="PF00155"/>
    </source>
</evidence>
<dbReference type="EMBL" id="CP000815">
    <property type="protein sequence ID" value="ACB42638.1"/>
    <property type="molecule type" value="Genomic_DNA"/>
</dbReference>